<dbReference type="InterPro" id="IPR029068">
    <property type="entry name" value="Glyas_Bleomycin-R_OHBP_Dase"/>
</dbReference>
<dbReference type="AlphaFoldDB" id="A0A6J7HUD7"/>
<dbReference type="Pfam" id="PF18029">
    <property type="entry name" value="Glyoxalase_6"/>
    <property type="match status" value="1"/>
</dbReference>
<proteinExistence type="predicted"/>
<dbReference type="InterPro" id="IPR041581">
    <property type="entry name" value="Glyoxalase_6"/>
</dbReference>
<evidence type="ECO:0000313" key="2">
    <source>
        <dbReference type="EMBL" id="CAB4923342.1"/>
    </source>
</evidence>
<dbReference type="PANTHER" id="PTHR35908">
    <property type="entry name" value="HYPOTHETICAL FUSION PROTEIN"/>
    <property type="match status" value="1"/>
</dbReference>
<gene>
    <name evidence="2" type="ORF">UFOPK3662_00760</name>
</gene>
<sequence>MTSFVAHTTVDCHHAYELSEWWKQVLGYVDVEGDPNEPGHEECMVVDPGTGHAILFIEVPDADLPAKRIHFDVRPRAGTRDEEVERVRALGAVQLDDQRDVHGPGTGWVVFADPEGNQFCVLRSQGEIDAAAAAATTT</sequence>
<dbReference type="EMBL" id="CAFBMW010000004">
    <property type="protein sequence ID" value="CAB4923342.1"/>
    <property type="molecule type" value="Genomic_DNA"/>
</dbReference>
<dbReference type="Gene3D" id="3.10.180.10">
    <property type="entry name" value="2,3-Dihydroxybiphenyl 1,2-Dioxygenase, domain 1"/>
    <property type="match status" value="1"/>
</dbReference>
<name>A0A6J7HUD7_9ZZZZ</name>
<dbReference type="SUPFAM" id="SSF54593">
    <property type="entry name" value="Glyoxalase/Bleomycin resistance protein/Dihydroxybiphenyl dioxygenase"/>
    <property type="match status" value="1"/>
</dbReference>
<dbReference type="CDD" id="cd06587">
    <property type="entry name" value="VOC"/>
    <property type="match status" value="1"/>
</dbReference>
<dbReference type="PANTHER" id="PTHR35908:SF1">
    <property type="entry name" value="CONSERVED PROTEIN"/>
    <property type="match status" value="1"/>
</dbReference>
<reference evidence="2" key="1">
    <citation type="submission" date="2020-05" db="EMBL/GenBank/DDBJ databases">
        <authorList>
            <person name="Chiriac C."/>
            <person name="Salcher M."/>
            <person name="Ghai R."/>
            <person name="Kavagutti S V."/>
        </authorList>
    </citation>
    <scope>NUCLEOTIDE SEQUENCE</scope>
</reference>
<evidence type="ECO:0000259" key="1">
    <source>
        <dbReference type="Pfam" id="PF18029"/>
    </source>
</evidence>
<protein>
    <submittedName>
        <fullName evidence="2">Unannotated protein</fullName>
    </submittedName>
</protein>
<accession>A0A6J7HUD7</accession>
<feature type="domain" description="Glyoxalase-like" evidence="1">
    <location>
        <begin position="8"/>
        <end position="122"/>
    </location>
</feature>
<organism evidence="2">
    <name type="scientific">freshwater metagenome</name>
    <dbReference type="NCBI Taxonomy" id="449393"/>
    <lineage>
        <taxon>unclassified sequences</taxon>
        <taxon>metagenomes</taxon>
        <taxon>ecological metagenomes</taxon>
    </lineage>
</organism>